<dbReference type="Proteomes" id="UP000320762">
    <property type="component" value="Unassembled WGS sequence"/>
</dbReference>
<evidence type="ECO:0000313" key="1">
    <source>
        <dbReference type="EMBL" id="TRM56658.1"/>
    </source>
</evidence>
<sequence>MSDTRRTSSPDIPSVLRGMVADSEAESPSGEQLASRAKQALDEMQIALTHRPNDLLLLGDLADKLLVQVEGIVRTETDAVETVGELARQHLECLNVVFIVKAKRDAAQIRDLMADMHITLDKYVHEHAAAPQIEDLSQTASEKVG</sequence>
<organism evidence="1 2">
    <name type="scientific">Schizophyllum amplum</name>
    <dbReference type="NCBI Taxonomy" id="97359"/>
    <lineage>
        <taxon>Eukaryota</taxon>
        <taxon>Fungi</taxon>
        <taxon>Dikarya</taxon>
        <taxon>Basidiomycota</taxon>
        <taxon>Agaricomycotina</taxon>
        <taxon>Agaricomycetes</taxon>
        <taxon>Agaricomycetidae</taxon>
        <taxon>Agaricales</taxon>
        <taxon>Schizophyllaceae</taxon>
        <taxon>Schizophyllum</taxon>
    </lineage>
</organism>
<dbReference type="AlphaFoldDB" id="A0A550BVU6"/>
<gene>
    <name evidence="1" type="ORF">BD626DRAFT_541154</name>
</gene>
<evidence type="ECO:0000313" key="2">
    <source>
        <dbReference type="Proteomes" id="UP000320762"/>
    </source>
</evidence>
<proteinExistence type="predicted"/>
<accession>A0A550BVU6</accession>
<dbReference type="EMBL" id="VDMD01000063">
    <property type="protein sequence ID" value="TRM56658.1"/>
    <property type="molecule type" value="Genomic_DNA"/>
</dbReference>
<name>A0A550BVU6_9AGAR</name>
<protein>
    <submittedName>
        <fullName evidence="1">Uncharacterized protein</fullName>
    </submittedName>
</protein>
<keyword evidence="2" id="KW-1185">Reference proteome</keyword>
<comment type="caution">
    <text evidence="1">The sequence shown here is derived from an EMBL/GenBank/DDBJ whole genome shotgun (WGS) entry which is preliminary data.</text>
</comment>
<reference evidence="1 2" key="1">
    <citation type="journal article" date="2019" name="New Phytol.">
        <title>Comparative genomics reveals unique wood-decay strategies and fruiting body development in the Schizophyllaceae.</title>
        <authorList>
            <person name="Almasi E."/>
            <person name="Sahu N."/>
            <person name="Krizsan K."/>
            <person name="Balint B."/>
            <person name="Kovacs G.M."/>
            <person name="Kiss B."/>
            <person name="Cseklye J."/>
            <person name="Drula E."/>
            <person name="Henrissat B."/>
            <person name="Nagy I."/>
            <person name="Chovatia M."/>
            <person name="Adam C."/>
            <person name="LaButti K."/>
            <person name="Lipzen A."/>
            <person name="Riley R."/>
            <person name="Grigoriev I.V."/>
            <person name="Nagy L.G."/>
        </authorList>
    </citation>
    <scope>NUCLEOTIDE SEQUENCE [LARGE SCALE GENOMIC DNA]</scope>
    <source>
        <strain evidence="1 2">NL-1724</strain>
    </source>
</reference>